<dbReference type="Gene3D" id="4.10.280.10">
    <property type="entry name" value="Helix-loop-helix DNA-binding domain"/>
    <property type="match status" value="1"/>
</dbReference>
<keyword evidence="8" id="KW-0539">Nucleus</keyword>
<dbReference type="InterPro" id="IPR012334">
    <property type="entry name" value="Pectin_lyas_fold"/>
</dbReference>
<feature type="region of interest" description="Disordered" evidence="11">
    <location>
        <begin position="89"/>
        <end position="177"/>
    </location>
</feature>
<evidence type="ECO:0000256" key="10">
    <source>
        <dbReference type="RuleBase" id="RU361169"/>
    </source>
</evidence>
<name>A0A6N2N886_SALVM</name>
<keyword evidence="9 10" id="KW-0326">Glycosidase</keyword>
<comment type="similarity">
    <text evidence="3 10">Belongs to the glycosyl hydrolase 28 family.</text>
</comment>
<evidence type="ECO:0000259" key="12">
    <source>
        <dbReference type="PROSITE" id="PS50888"/>
    </source>
</evidence>
<evidence type="ECO:0000256" key="9">
    <source>
        <dbReference type="ARBA" id="ARBA00023295"/>
    </source>
</evidence>
<evidence type="ECO:0000256" key="2">
    <source>
        <dbReference type="ARBA" id="ARBA00004191"/>
    </source>
</evidence>
<dbReference type="EMBL" id="CAADRP010002151">
    <property type="protein sequence ID" value="VFU62174.1"/>
    <property type="molecule type" value="Genomic_DNA"/>
</dbReference>
<dbReference type="InterPro" id="IPR036638">
    <property type="entry name" value="HLH_DNA-bd_sf"/>
</dbReference>
<evidence type="ECO:0000256" key="1">
    <source>
        <dbReference type="ARBA" id="ARBA00004123"/>
    </source>
</evidence>
<feature type="compositionally biased region" description="Basic residues" evidence="11">
    <location>
        <begin position="148"/>
        <end position="164"/>
    </location>
</feature>
<dbReference type="GO" id="GO:0046983">
    <property type="term" value="F:protein dimerization activity"/>
    <property type="evidence" value="ECO:0007669"/>
    <property type="project" value="InterPro"/>
</dbReference>
<keyword evidence="4" id="KW-0134">Cell wall</keyword>
<dbReference type="PROSITE" id="PS50888">
    <property type="entry name" value="BHLH"/>
    <property type="match status" value="1"/>
</dbReference>
<proteinExistence type="inferred from homology"/>
<dbReference type="SMART" id="SM00353">
    <property type="entry name" value="HLH"/>
    <property type="match status" value="1"/>
</dbReference>
<evidence type="ECO:0000256" key="4">
    <source>
        <dbReference type="ARBA" id="ARBA00022512"/>
    </source>
</evidence>
<evidence type="ECO:0000256" key="3">
    <source>
        <dbReference type="ARBA" id="ARBA00008834"/>
    </source>
</evidence>
<dbReference type="GO" id="GO:0005975">
    <property type="term" value="P:carbohydrate metabolic process"/>
    <property type="evidence" value="ECO:0007669"/>
    <property type="project" value="InterPro"/>
</dbReference>
<keyword evidence="7" id="KW-0804">Transcription</keyword>
<dbReference type="InterPro" id="IPR011050">
    <property type="entry name" value="Pectin_lyase_fold/virulence"/>
</dbReference>
<dbReference type="CDD" id="cd18919">
    <property type="entry name" value="bHLH_AtBPE_like"/>
    <property type="match status" value="1"/>
</dbReference>
<evidence type="ECO:0000256" key="6">
    <source>
        <dbReference type="ARBA" id="ARBA00023015"/>
    </source>
</evidence>
<dbReference type="GO" id="GO:0005634">
    <property type="term" value="C:nucleus"/>
    <property type="evidence" value="ECO:0007669"/>
    <property type="project" value="UniProtKB-SubCell"/>
</dbReference>
<comment type="subcellular location">
    <subcellularLocation>
        <location evidence="1">Nucleus</location>
    </subcellularLocation>
    <subcellularLocation>
        <location evidence="2">Secreted</location>
        <location evidence="2">Cell wall</location>
    </subcellularLocation>
</comment>
<accession>A0A6N2N886</accession>
<protein>
    <recommendedName>
        <fullName evidence="12">BHLH domain-containing protein</fullName>
    </recommendedName>
</protein>
<evidence type="ECO:0000256" key="7">
    <source>
        <dbReference type="ARBA" id="ARBA00023163"/>
    </source>
</evidence>
<sequence>MDLLTGTVARSVPELDETGLDSLQFDEDIRHLITAPSENANSFIALLELPANQAVELLHSDSGKKECPNVTFPSNTSLLERAARFSVLNGGSNSTDSSSVPSDSSSKNLEKAAPVKSEPLETESYLDSSQPLVSDPTVGNSGPNARACSKRKERGKKVKGASKKSKNEVSKQEEEKLPYVHVRARRGQATDSHSLAERARREKINQRMKLLQELVPGCNKVGWLVDMISGTALVLDEIINHVQFLQRQVEILSMKLAVVNPGIDFNLDSIFTTENGTLIDSNFPGMVMPLMWPEAQVNRNRHQFQRQWQIDALHQPVWGGEEDSHNFIAPENSLLSYDSSANSAEPLKPEQPDRELIDELKKTTSDPKSPPMTTPLLQIIILLILSLLLQSLASKSATPTRIQLPHPPRTELSVTDFGAIGDGIHYDTEAIQSTINSCPTSPPIKTCYVSFPPGIYLTATIHLKSNVVLNIQEGATLLGGTKLEDYPKEFNRWYVVLAENVRDVGITGGGVVDGQGLKFVKRFDERKNVMVSWNSTGACLGDECRPRLVGFIGCTNVKVWNVMLSEPAYWCAVNTYIYDVSIYGDFNSPNNDGIDIEDSNNTLITRCHINTGDDAICPKTYTGPLYNLTVTDCWIRTKSSAIKLGSASWFEFKGLVFDNISIVDSHRGLGLQIRDGASNEMDRDTNVLALNGSRGNVSDVTFSNINISTRYYDPSWWGRAEPIYVTTCPRHSCSKEGSISNLQFINITAKSENGVFLSGSKGGLLSNLRFINMNLTYSRWTDYTGGLVDYRPGCQGLVNHSAAGIIMEHIEGFEIENVNMRWSDYQNELWDNPLDFRPSTVNNISLRNFHSALYKQMK</sequence>
<evidence type="ECO:0000313" key="13">
    <source>
        <dbReference type="EMBL" id="VFU62174.1"/>
    </source>
</evidence>
<keyword evidence="4" id="KW-0964">Secreted</keyword>
<evidence type="ECO:0000256" key="5">
    <source>
        <dbReference type="ARBA" id="ARBA00022801"/>
    </source>
</evidence>
<dbReference type="InterPro" id="IPR024097">
    <property type="entry name" value="bHLH_ZIP_TF"/>
</dbReference>
<feature type="compositionally biased region" description="Polar residues" evidence="11">
    <location>
        <begin position="125"/>
        <end position="143"/>
    </location>
</feature>
<gene>
    <name evidence="13" type="ORF">SVIM_LOCUS468938</name>
</gene>
<dbReference type="Pfam" id="PF12708">
    <property type="entry name" value="Pect-lyase_RHGA_epim"/>
    <property type="match status" value="1"/>
</dbReference>
<evidence type="ECO:0000256" key="8">
    <source>
        <dbReference type="ARBA" id="ARBA00023242"/>
    </source>
</evidence>
<feature type="compositionally biased region" description="Basic and acidic residues" evidence="11">
    <location>
        <begin position="165"/>
        <end position="177"/>
    </location>
</feature>
<dbReference type="InterPro" id="IPR024535">
    <property type="entry name" value="RHGA/B-epi-like_pectate_lyase"/>
</dbReference>
<dbReference type="SUPFAM" id="SSF51126">
    <property type="entry name" value="Pectin lyase-like"/>
    <property type="match status" value="1"/>
</dbReference>
<organism evidence="13">
    <name type="scientific">Salix viminalis</name>
    <name type="common">Common osier</name>
    <name type="synonym">Basket willow</name>
    <dbReference type="NCBI Taxonomy" id="40686"/>
    <lineage>
        <taxon>Eukaryota</taxon>
        <taxon>Viridiplantae</taxon>
        <taxon>Streptophyta</taxon>
        <taxon>Embryophyta</taxon>
        <taxon>Tracheophyta</taxon>
        <taxon>Spermatophyta</taxon>
        <taxon>Magnoliopsida</taxon>
        <taxon>eudicotyledons</taxon>
        <taxon>Gunneridae</taxon>
        <taxon>Pentapetalae</taxon>
        <taxon>rosids</taxon>
        <taxon>fabids</taxon>
        <taxon>Malpighiales</taxon>
        <taxon>Salicaceae</taxon>
        <taxon>Saliceae</taxon>
        <taxon>Salix</taxon>
    </lineage>
</organism>
<dbReference type="SUPFAM" id="SSF47459">
    <property type="entry name" value="HLH, helix-loop-helix DNA-binding domain"/>
    <property type="match status" value="1"/>
</dbReference>
<reference evidence="13" key="1">
    <citation type="submission" date="2019-03" db="EMBL/GenBank/DDBJ databases">
        <authorList>
            <person name="Mank J."/>
            <person name="Almeida P."/>
        </authorList>
    </citation>
    <scope>NUCLEOTIDE SEQUENCE</scope>
    <source>
        <strain evidence="13">78183</strain>
    </source>
</reference>
<dbReference type="Pfam" id="PF00295">
    <property type="entry name" value="Glyco_hydro_28"/>
    <property type="match status" value="1"/>
</dbReference>
<dbReference type="GO" id="GO:0004650">
    <property type="term" value="F:polygalacturonase activity"/>
    <property type="evidence" value="ECO:0007669"/>
    <property type="project" value="InterPro"/>
</dbReference>
<keyword evidence="5 10" id="KW-0378">Hydrolase</keyword>
<dbReference type="GO" id="GO:0003700">
    <property type="term" value="F:DNA-binding transcription factor activity"/>
    <property type="evidence" value="ECO:0007669"/>
    <property type="project" value="TreeGrafter"/>
</dbReference>
<feature type="domain" description="BHLH" evidence="12">
    <location>
        <begin position="188"/>
        <end position="245"/>
    </location>
</feature>
<feature type="compositionally biased region" description="Low complexity" evidence="11">
    <location>
        <begin position="92"/>
        <end position="106"/>
    </location>
</feature>
<dbReference type="InterPro" id="IPR000743">
    <property type="entry name" value="Glyco_hydro_28"/>
</dbReference>
<dbReference type="Gene3D" id="2.160.20.10">
    <property type="entry name" value="Single-stranded right-handed beta-helix, Pectin lyase-like"/>
    <property type="match status" value="1"/>
</dbReference>
<keyword evidence="6" id="KW-0805">Transcription regulation</keyword>
<evidence type="ECO:0000256" key="11">
    <source>
        <dbReference type="SAM" id="MobiDB-lite"/>
    </source>
</evidence>
<dbReference type="Pfam" id="PF00010">
    <property type="entry name" value="HLH"/>
    <property type="match status" value="1"/>
</dbReference>
<dbReference type="PANTHER" id="PTHR12565">
    <property type="entry name" value="STEROL REGULATORY ELEMENT-BINDING PROTEIN"/>
    <property type="match status" value="1"/>
</dbReference>
<dbReference type="InterPro" id="IPR011598">
    <property type="entry name" value="bHLH_dom"/>
</dbReference>
<dbReference type="AlphaFoldDB" id="A0A6N2N886"/>
<dbReference type="PANTHER" id="PTHR12565:SF112">
    <property type="entry name" value="TRANSCRIPTION FACTOR BHLH48-RELATED"/>
    <property type="match status" value="1"/>
</dbReference>